<evidence type="ECO:0000313" key="4">
    <source>
        <dbReference type="EMBL" id="ODS33167.1"/>
    </source>
</evidence>
<comment type="caution">
    <text evidence="4">The sequence shown here is derived from an EMBL/GenBank/DDBJ whole genome shotgun (WGS) entry which is preliminary data.</text>
</comment>
<keyword evidence="1" id="KW-0742">SOS response</keyword>
<dbReference type="PROSITE" id="PS50151">
    <property type="entry name" value="UVR"/>
    <property type="match status" value="1"/>
</dbReference>
<feature type="domain" description="UVR" evidence="3">
    <location>
        <begin position="207"/>
        <end position="241"/>
    </location>
</feature>
<proteinExistence type="predicted"/>
<dbReference type="AlphaFoldDB" id="A0A1E3XBZ5"/>
<dbReference type="Proteomes" id="UP000094056">
    <property type="component" value="Unassembled WGS sequence"/>
</dbReference>
<dbReference type="Gene3D" id="4.10.860.10">
    <property type="entry name" value="UVR domain"/>
    <property type="match status" value="1"/>
</dbReference>
<evidence type="ECO:0000256" key="1">
    <source>
        <dbReference type="ARBA" id="ARBA00023236"/>
    </source>
</evidence>
<reference evidence="4 5" key="1">
    <citation type="submission" date="2016-07" db="EMBL/GenBank/DDBJ databases">
        <title>Draft genome of Scalindua rubra, obtained from a brine-seawater interface in the Red Sea, sheds light on salt adaptation in anammox bacteria.</title>
        <authorList>
            <person name="Speth D.R."/>
            <person name="Lagkouvardos I."/>
            <person name="Wang Y."/>
            <person name="Qian P.-Y."/>
            <person name="Dutilh B.E."/>
            <person name="Jetten M.S."/>
        </authorList>
    </citation>
    <scope>NUCLEOTIDE SEQUENCE [LARGE SCALE GENOMIC DNA]</scope>
    <source>
        <strain evidence="4">BSI-1</strain>
    </source>
</reference>
<dbReference type="InterPro" id="IPR036876">
    <property type="entry name" value="UVR_dom_sf"/>
</dbReference>
<keyword evidence="2" id="KW-0472">Membrane</keyword>
<dbReference type="GO" id="GO:0009432">
    <property type="term" value="P:SOS response"/>
    <property type="evidence" value="ECO:0007669"/>
    <property type="project" value="UniProtKB-KW"/>
</dbReference>
<keyword evidence="2" id="KW-0812">Transmembrane</keyword>
<name>A0A1E3XBZ5_9BACT</name>
<dbReference type="Pfam" id="PF02151">
    <property type="entry name" value="UVR"/>
    <property type="match status" value="1"/>
</dbReference>
<protein>
    <submittedName>
        <fullName evidence="4">UvrB/uvrC motif protein</fullName>
    </submittedName>
</protein>
<dbReference type="InterPro" id="IPR001943">
    <property type="entry name" value="UVR_dom"/>
</dbReference>
<organism evidence="4 5">
    <name type="scientific">Candidatus Scalindua rubra</name>
    <dbReference type="NCBI Taxonomy" id="1872076"/>
    <lineage>
        <taxon>Bacteria</taxon>
        <taxon>Pseudomonadati</taxon>
        <taxon>Planctomycetota</taxon>
        <taxon>Candidatus Brocadiia</taxon>
        <taxon>Candidatus Brocadiales</taxon>
        <taxon>Candidatus Scalinduaceae</taxon>
        <taxon>Candidatus Scalindua</taxon>
    </lineage>
</organism>
<keyword evidence="2" id="KW-1133">Transmembrane helix</keyword>
<gene>
    <name evidence="4" type="ORF">SCARUB_01723</name>
</gene>
<accession>A0A1E3XBZ5</accession>
<feature type="transmembrane region" description="Helical" evidence="2">
    <location>
        <begin position="5"/>
        <end position="22"/>
    </location>
</feature>
<keyword evidence="1" id="KW-0227">DNA damage</keyword>
<evidence type="ECO:0000313" key="5">
    <source>
        <dbReference type="Proteomes" id="UP000094056"/>
    </source>
</evidence>
<dbReference type="SUPFAM" id="SSF46600">
    <property type="entry name" value="C-terminal UvrC-binding domain of UvrB"/>
    <property type="match status" value="1"/>
</dbReference>
<sequence length="241" mass="28513">MNKIVILLIGVFLPIVFIIYWTKKFFTGNDLLSIIYKTNTTSVVDSKIKAMTSFDKQYEVFKWEGNFEQYKAIFNSWLSYDSLRLTKDDYLLEIKYNKKDIYKNYSEYLPDTVGLNGRHFLQASLRCDDEYVLIENELKDFFEQGKSIDINLYSNKKETLDVLIFGYFSYKRFIDFLKKHFPDFINECRKYSSEPTAKIIDVFKSSNLSVEELEIEVKKAVSNEDYEKAALLRDKIKSLKS</sequence>
<evidence type="ECO:0000259" key="3">
    <source>
        <dbReference type="PROSITE" id="PS50151"/>
    </source>
</evidence>
<dbReference type="EMBL" id="MAYW01000036">
    <property type="protein sequence ID" value="ODS33167.1"/>
    <property type="molecule type" value="Genomic_DNA"/>
</dbReference>
<evidence type="ECO:0000256" key="2">
    <source>
        <dbReference type="SAM" id="Phobius"/>
    </source>
</evidence>